<dbReference type="EMBL" id="FRAV01000007">
    <property type="protein sequence ID" value="SHK73715.1"/>
    <property type="molecule type" value="Genomic_DNA"/>
</dbReference>
<dbReference type="AlphaFoldDB" id="A0A1M6UX83"/>
<evidence type="ECO:0000313" key="1">
    <source>
        <dbReference type="EMBL" id="SHK73715.1"/>
    </source>
</evidence>
<dbReference type="Proteomes" id="UP000184364">
    <property type="component" value="Unassembled WGS sequence"/>
</dbReference>
<evidence type="ECO:0000313" key="2">
    <source>
        <dbReference type="Proteomes" id="UP000184364"/>
    </source>
</evidence>
<keyword evidence="2" id="KW-1185">Reference proteome</keyword>
<gene>
    <name evidence="1" type="ORF">SAMN05444267_100771</name>
</gene>
<accession>A0A1M6UX83</accession>
<sequence>MCLFINEMTCCAQKIKDSKNSIKKSRMIIPNRNIRNIEIPNLEQINNQFTKKDSINIKSPSGINIKLNRVTKNSINDSNYSFEEYDSKGLVRRMFIENSRLYSLEEIYRNENNVILIHKDWDNYKNRSINIDVKYSYVFYDTGELKKIKTYSDNIPVGNWYVYDKSGNEISNVNIEKYFRMSVLQVLEIASKIEIDNLPSYSIARLFDKSHSYWKLEYFQLDGGVSRIFLLDDSNGKTIYNELKTHEPDYRNSGIIDYNSIIEYMRDIFEPFE</sequence>
<dbReference type="STRING" id="1302687.SAMN05444267_100771"/>
<reference evidence="2" key="1">
    <citation type="submission" date="2016-11" db="EMBL/GenBank/DDBJ databases">
        <authorList>
            <person name="Varghese N."/>
            <person name="Submissions S."/>
        </authorList>
    </citation>
    <scope>NUCLEOTIDE SEQUENCE [LARGE SCALE GENOMIC DNA]</scope>
    <source>
        <strain evidence="2">DSM 26899</strain>
    </source>
</reference>
<proteinExistence type="predicted"/>
<name>A0A1M6UX83_9FLAO</name>
<protein>
    <submittedName>
        <fullName evidence="1">Uncharacterized protein</fullName>
    </submittedName>
</protein>
<organism evidence="1 2">
    <name type="scientific">Chryseobacterium polytrichastri</name>
    <dbReference type="NCBI Taxonomy" id="1302687"/>
    <lineage>
        <taxon>Bacteria</taxon>
        <taxon>Pseudomonadati</taxon>
        <taxon>Bacteroidota</taxon>
        <taxon>Flavobacteriia</taxon>
        <taxon>Flavobacteriales</taxon>
        <taxon>Weeksellaceae</taxon>
        <taxon>Chryseobacterium group</taxon>
        <taxon>Chryseobacterium</taxon>
    </lineage>
</organism>